<keyword evidence="3" id="KW-1185">Reference proteome</keyword>
<sequence length="70" mass="7577">MAAAKNHSKQDTLSAGPASIACGRQLEKNNSRKWTIAVVEQIMTSSGRWMKSGSVAETKTSRRVSAQVIE</sequence>
<name>A0A183FWW2_HELPZ</name>
<dbReference type="WBParaSite" id="HPBE_0001297601-mRNA-1">
    <property type="protein sequence ID" value="HPBE_0001297601-mRNA-1"/>
    <property type="gene ID" value="HPBE_0001297601"/>
</dbReference>
<gene>
    <name evidence="2" type="ORF">HPBE_LOCUS12977</name>
</gene>
<organism evidence="3 4">
    <name type="scientific">Heligmosomoides polygyrus</name>
    <name type="common">Parasitic roundworm</name>
    <dbReference type="NCBI Taxonomy" id="6339"/>
    <lineage>
        <taxon>Eukaryota</taxon>
        <taxon>Metazoa</taxon>
        <taxon>Ecdysozoa</taxon>
        <taxon>Nematoda</taxon>
        <taxon>Chromadorea</taxon>
        <taxon>Rhabditida</taxon>
        <taxon>Rhabditina</taxon>
        <taxon>Rhabditomorpha</taxon>
        <taxon>Strongyloidea</taxon>
        <taxon>Heligmosomidae</taxon>
        <taxon>Heligmosomoides</taxon>
    </lineage>
</organism>
<evidence type="ECO:0000313" key="4">
    <source>
        <dbReference type="WBParaSite" id="HPBE_0001297601-mRNA-1"/>
    </source>
</evidence>
<evidence type="ECO:0000256" key="1">
    <source>
        <dbReference type="SAM" id="MobiDB-lite"/>
    </source>
</evidence>
<dbReference type="AlphaFoldDB" id="A0A183FWW2"/>
<dbReference type="EMBL" id="UZAH01027719">
    <property type="protein sequence ID" value="VDO94406.1"/>
    <property type="molecule type" value="Genomic_DNA"/>
</dbReference>
<dbReference type="PROSITE" id="PS51257">
    <property type="entry name" value="PROKAR_LIPOPROTEIN"/>
    <property type="match status" value="1"/>
</dbReference>
<evidence type="ECO:0000313" key="2">
    <source>
        <dbReference type="EMBL" id="VDO94406.1"/>
    </source>
</evidence>
<dbReference type="Proteomes" id="UP000050761">
    <property type="component" value="Unassembled WGS sequence"/>
</dbReference>
<accession>A0A3P7YZJ1</accession>
<accession>A0A183FWW2</accession>
<feature type="region of interest" description="Disordered" evidence="1">
    <location>
        <begin position="1"/>
        <end position="20"/>
    </location>
</feature>
<reference evidence="4" key="2">
    <citation type="submission" date="2019-09" db="UniProtKB">
        <authorList>
            <consortium name="WormBaseParasite"/>
        </authorList>
    </citation>
    <scope>IDENTIFICATION</scope>
</reference>
<evidence type="ECO:0000313" key="3">
    <source>
        <dbReference type="Proteomes" id="UP000050761"/>
    </source>
</evidence>
<reference evidence="2 3" key="1">
    <citation type="submission" date="2018-11" db="EMBL/GenBank/DDBJ databases">
        <authorList>
            <consortium name="Pathogen Informatics"/>
        </authorList>
    </citation>
    <scope>NUCLEOTIDE SEQUENCE [LARGE SCALE GENOMIC DNA]</scope>
</reference>
<protein>
    <submittedName>
        <fullName evidence="2 4">Uncharacterized protein</fullName>
    </submittedName>
</protein>
<proteinExistence type="predicted"/>